<comment type="caution">
    <text evidence="1">The sequence shown here is derived from an EMBL/GenBank/DDBJ whole genome shotgun (WGS) entry which is preliminary data.</text>
</comment>
<organism evidence="1 2">
    <name type="scientific">Aeromonas popoffii</name>
    <dbReference type="NCBI Taxonomy" id="70856"/>
    <lineage>
        <taxon>Bacteria</taxon>
        <taxon>Pseudomonadati</taxon>
        <taxon>Pseudomonadota</taxon>
        <taxon>Gammaproteobacteria</taxon>
        <taxon>Aeromonadales</taxon>
        <taxon>Aeromonadaceae</taxon>
        <taxon>Aeromonas</taxon>
    </lineage>
</organism>
<dbReference type="EMBL" id="JAGRZL010000039">
    <property type="protein sequence ID" value="MBR7629996.1"/>
    <property type="molecule type" value="Genomic_DNA"/>
</dbReference>
<name>A0ABS5GS82_9GAMM</name>
<keyword evidence="2" id="KW-1185">Reference proteome</keyword>
<evidence type="ECO:0000313" key="1">
    <source>
        <dbReference type="EMBL" id="MBR7629996.1"/>
    </source>
</evidence>
<evidence type="ECO:0000313" key="2">
    <source>
        <dbReference type="Proteomes" id="UP000675653"/>
    </source>
</evidence>
<gene>
    <name evidence="1" type="ORF">KAT72_13460</name>
</gene>
<proteinExistence type="predicted"/>
<reference evidence="1 2" key="1">
    <citation type="submission" date="2021-04" db="EMBL/GenBank/DDBJ databases">
        <title>Draft Genome of Aeromonas popoffii ID682, isolated from a natural water source in Idaho.</title>
        <authorList>
            <person name="Testerman T."/>
            <person name="Graf J."/>
        </authorList>
    </citation>
    <scope>NUCLEOTIDE SEQUENCE [LARGE SCALE GENOMIC DNA]</scope>
    <source>
        <strain evidence="1 2">ID682</strain>
    </source>
</reference>
<sequence>MSAILSMTGLKGFCPMCAMVGRKLDRRN</sequence>
<accession>A0ABS5GS82</accession>
<protein>
    <submittedName>
        <fullName evidence="1">Uncharacterized protein</fullName>
    </submittedName>
</protein>
<dbReference type="Proteomes" id="UP000675653">
    <property type="component" value="Unassembled WGS sequence"/>
</dbReference>